<keyword evidence="1" id="KW-1133">Transmembrane helix</keyword>
<proteinExistence type="predicted"/>
<feature type="transmembrane region" description="Helical" evidence="1">
    <location>
        <begin position="26"/>
        <end position="48"/>
    </location>
</feature>
<accession>A0A401ZZ68</accession>
<protein>
    <submittedName>
        <fullName evidence="2">Uncharacterized protein</fullName>
    </submittedName>
</protein>
<evidence type="ECO:0000313" key="3">
    <source>
        <dbReference type="Proteomes" id="UP000287352"/>
    </source>
</evidence>
<keyword evidence="1" id="KW-0472">Membrane</keyword>
<gene>
    <name evidence="2" type="ORF">KTT_20080</name>
</gene>
<evidence type="ECO:0000313" key="2">
    <source>
        <dbReference type="EMBL" id="GCE12149.1"/>
    </source>
</evidence>
<dbReference type="RefSeq" id="WP_126579799.1">
    <property type="nucleotide sequence ID" value="NZ_BIFR01000001.1"/>
</dbReference>
<sequence length="93" mass="8935">MKGNPYGYADDNPVNEVDPGGKIPVLLGPGIVALFGALTGIITGAFAGDIHSLKDVGRNALLGAGSAIALVGLGALATTLTGGVGGIAFGAAF</sequence>
<keyword evidence="3" id="KW-1185">Reference proteome</keyword>
<evidence type="ECO:0000256" key="1">
    <source>
        <dbReference type="SAM" id="Phobius"/>
    </source>
</evidence>
<comment type="caution">
    <text evidence="2">The sequence shown here is derived from an EMBL/GenBank/DDBJ whole genome shotgun (WGS) entry which is preliminary data.</text>
</comment>
<keyword evidence="1" id="KW-0812">Transmembrane</keyword>
<dbReference type="Proteomes" id="UP000287352">
    <property type="component" value="Unassembled WGS sequence"/>
</dbReference>
<dbReference type="AlphaFoldDB" id="A0A401ZZ68"/>
<organism evidence="2 3">
    <name type="scientific">Tengunoibacter tsumagoiensis</name>
    <dbReference type="NCBI Taxonomy" id="2014871"/>
    <lineage>
        <taxon>Bacteria</taxon>
        <taxon>Bacillati</taxon>
        <taxon>Chloroflexota</taxon>
        <taxon>Ktedonobacteria</taxon>
        <taxon>Ktedonobacterales</taxon>
        <taxon>Dictyobacteraceae</taxon>
        <taxon>Tengunoibacter</taxon>
    </lineage>
</organism>
<dbReference type="EMBL" id="BIFR01000001">
    <property type="protein sequence ID" value="GCE12149.1"/>
    <property type="molecule type" value="Genomic_DNA"/>
</dbReference>
<reference evidence="3" key="1">
    <citation type="submission" date="2018-12" db="EMBL/GenBank/DDBJ databases">
        <title>Tengunoibacter tsumagoiensis gen. nov., sp. nov., Dictyobacter kobayashii sp. nov., D. alpinus sp. nov., and D. joshuensis sp. nov. and description of Dictyobacteraceae fam. nov. within the order Ktedonobacterales isolated from Tengu-no-mugimeshi.</title>
        <authorList>
            <person name="Wang C.M."/>
            <person name="Zheng Y."/>
            <person name="Sakai Y."/>
            <person name="Toyoda A."/>
            <person name="Minakuchi Y."/>
            <person name="Abe K."/>
            <person name="Yokota A."/>
            <person name="Yabe S."/>
        </authorList>
    </citation>
    <scope>NUCLEOTIDE SEQUENCE [LARGE SCALE GENOMIC DNA]</scope>
    <source>
        <strain evidence="3">Uno3</strain>
    </source>
</reference>
<name>A0A401ZZ68_9CHLR</name>
<feature type="transmembrane region" description="Helical" evidence="1">
    <location>
        <begin position="60"/>
        <end position="89"/>
    </location>
</feature>